<organism evidence="1 2">
    <name type="scientific">Paxillus rubicundulus Ve08.2h10</name>
    <dbReference type="NCBI Taxonomy" id="930991"/>
    <lineage>
        <taxon>Eukaryota</taxon>
        <taxon>Fungi</taxon>
        <taxon>Dikarya</taxon>
        <taxon>Basidiomycota</taxon>
        <taxon>Agaricomycotina</taxon>
        <taxon>Agaricomycetes</taxon>
        <taxon>Agaricomycetidae</taxon>
        <taxon>Boletales</taxon>
        <taxon>Paxilineae</taxon>
        <taxon>Paxillaceae</taxon>
        <taxon>Paxillus</taxon>
    </lineage>
</organism>
<evidence type="ECO:0000313" key="1">
    <source>
        <dbReference type="EMBL" id="KIK93449.1"/>
    </source>
</evidence>
<proteinExistence type="predicted"/>
<reference evidence="1 2" key="1">
    <citation type="submission" date="2014-04" db="EMBL/GenBank/DDBJ databases">
        <authorList>
            <consortium name="DOE Joint Genome Institute"/>
            <person name="Kuo A."/>
            <person name="Kohler A."/>
            <person name="Jargeat P."/>
            <person name="Nagy L.G."/>
            <person name="Floudas D."/>
            <person name="Copeland A."/>
            <person name="Barry K.W."/>
            <person name="Cichocki N."/>
            <person name="Veneault-Fourrey C."/>
            <person name="LaButti K."/>
            <person name="Lindquist E.A."/>
            <person name="Lipzen A."/>
            <person name="Lundell T."/>
            <person name="Morin E."/>
            <person name="Murat C."/>
            <person name="Sun H."/>
            <person name="Tunlid A."/>
            <person name="Henrissat B."/>
            <person name="Grigoriev I.V."/>
            <person name="Hibbett D.S."/>
            <person name="Martin F."/>
            <person name="Nordberg H.P."/>
            <person name="Cantor M.N."/>
            <person name="Hua S.X."/>
        </authorList>
    </citation>
    <scope>NUCLEOTIDE SEQUENCE [LARGE SCALE GENOMIC DNA]</scope>
    <source>
        <strain evidence="1 2">Ve08.2h10</strain>
    </source>
</reference>
<reference evidence="2" key="2">
    <citation type="submission" date="2015-01" db="EMBL/GenBank/DDBJ databases">
        <title>Evolutionary Origins and Diversification of the Mycorrhizal Mutualists.</title>
        <authorList>
            <consortium name="DOE Joint Genome Institute"/>
            <consortium name="Mycorrhizal Genomics Consortium"/>
            <person name="Kohler A."/>
            <person name="Kuo A."/>
            <person name="Nagy L.G."/>
            <person name="Floudas D."/>
            <person name="Copeland A."/>
            <person name="Barry K.W."/>
            <person name="Cichocki N."/>
            <person name="Veneault-Fourrey C."/>
            <person name="LaButti K."/>
            <person name="Lindquist E.A."/>
            <person name="Lipzen A."/>
            <person name="Lundell T."/>
            <person name="Morin E."/>
            <person name="Murat C."/>
            <person name="Riley R."/>
            <person name="Ohm R."/>
            <person name="Sun H."/>
            <person name="Tunlid A."/>
            <person name="Henrissat B."/>
            <person name="Grigoriev I.V."/>
            <person name="Hibbett D.S."/>
            <person name="Martin F."/>
        </authorList>
    </citation>
    <scope>NUCLEOTIDE SEQUENCE [LARGE SCALE GENOMIC DNA]</scope>
    <source>
        <strain evidence="2">Ve08.2h10</strain>
    </source>
</reference>
<gene>
    <name evidence="1" type="ORF">PAXRUDRAFT_145081</name>
</gene>
<sequence>MGSGYTADPLQIKCDLRHCKFSPKHPPNCVPPQCTKTCWQYRQYPQQYAPQIDNKCPKCG</sequence>
<dbReference type="AlphaFoldDB" id="A0A0D0E0P9"/>
<evidence type="ECO:0000313" key="2">
    <source>
        <dbReference type="Proteomes" id="UP000054538"/>
    </source>
</evidence>
<dbReference type="HOGENOM" id="CLU_167729_0_0_1"/>
<dbReference type="InParanoid" id="A0A0D0E0P9"/>
<dbReference type="OrthoDB" id="2748942at2759"/>
<name>A0A0D0E0P9_9AGAM</name>
<keyword evidence="2" id="KW-1185">Reference proteome</keyword>
<dbReference type="EMBL" id="KN825184">
    <property type="protein sequence ID" value="KIK93449.1"/>
    <property type="molecule type" value="Genomic_DNA"/>
</dbReference>
<protein>
    <submittedName>
        <fullName evidence="1">Uncharacterized protein</fullName>
    </submittedName>
</protein>
<accession>A0A0D0E0P9</accession>
<dbReference type="Proteomes" id="UP000054538">
    <property type="component" value="Unassembled WGS sequence"/>
</dbReference>